<dbReference type="Proteomes" id="UP001056855">
    <property type="component" value="Chromosome"/>
</dbReference>
<accession>A0A9E7NER4</accession>
<proteinExistence type="predicted"/>
<protein>
    <submittedName>
        <fullName evidence="1">Uncharacterized protein</fullName>
    </submittedName>
</protein>
<reference evidence="1" key="1">
    <citation type="submission" date="2022-06" db="EMBL/GenBank/DDBJ databases">
        <title>Diverse halophilic archaea isolated from saline environments.</title>
        <authorList>
            <person name="Cui H.-L."/>
        </authorList>
    </citation>
    <scope>NUCLEOTIDE SEQUENCE</scope>
    <source>
        <strain evidence="1">WLHS1</strain>
    </source>
</reference>
<dbReference type="KEGG" id="sawl:NGM29_05720"/>
<evidence type="ECO:0000313" key="2">
    <source>
        <dbReference type="Proteomes" id="UP001056855"/>
    </source>
</evidence>
<organism evidence="1 2">
    <name type="scientific">Natronosalvus rutilus</name>
    <dbReference type="NCBI Taxonomy" id="2953753"/>
    <lineage>
        <taxon>Archaea</taxon>
        <taxon>Methanobacteriati</taxon>
        <taxon>Methanobacteriota</taxon>
        <taxon>Stenosarchaea group</taxon>
        <taxon>Halobacteria</taxon>
        <taxon>Halobacteriales</taxon>
        <taxon>Natrialbaceae</taxon>
        <taxon>Natronosalvus</taxon>
    </lineage>
</organism>
<sequence>MKLRRAAELADVTYVEMVSLAVEEGIDIGYSTADLERDLKRI</sequence>
<dbReference type="AlphaFoldDB" id="A0A9E7NER4"/>
<gene>
    <name evidence="1" type="ORF">NGM29_05720</name>
</gene>
<name>A0A9E7NER4_9EURY</name>
<keyword evidence="2" id="KW-1185">Reference proteome</keyword>
<dbReference type="EMBL" id="CP100355">
    <property type="protein sequence ID" value="UTF55432.1"/>
    <property type="molecule type" value="Genomic_DNA"/>
</dbReference>
<evidence type="ECO:0000313" key="1">
    <source>
        <dbReference type="EMBL" id="UTF55432.1"/>
    </source>
</evidence>